<reference evidence="1" key="1">
    <citation type="submission" date="2023-04" db="EMBL/GenBank/DDBJ databases">
        <title>A chromosome-level genome assembly of the parasitoid wasp Eretmocerus hayati.</title>
        <authorList>
            <person name="Zhong Y."/>
            <person name="Liu S."/>
            <person name="Liu Y."/>
        </authorList>
    </citation>
    <scope>NUCLEOTIDE SEQUENCE</scope>
    <source>
        <strain evidence="1">ZJU_SS_LIU_2023</strain>
    </source>
</reference>
<comment type="caution">
    <text evidence="1">The sequence shown here is derived from an EMBL/GenBank/DDBJ whole genome shotgun (WGS) entry which is preliminary data.</text>
</comment>
<organism evidence="1 2">
    <name type="scientific">Eretmocerus hayati</name>
    <dbReference type="NCBI Taxonomy" id="131215"/>
    <lineage>
        <taxon>Eukaryota</taxon>
        <taxon>Metazoa</taxon>
        <taxon>Ecdysozoa</taxon>
        <taxon>Arthropoda</taxon>
        <taxon>Hexapoda</taxon>
        <taxon>Insecta</taxon>
        <taxon>Pterygota</taxon>
        <taxon>Neoptera</taxon>
        <taxon>Endopterygota</taxon>
        <taxon>Hymenoptera</taxon>
        <taxon>Apocrita</taxon>
        <taxon>Proctotrupomorpha</taxon>
        <taxon>Chalcidoidea</taxon>
        <taxon>Aphelinidae</taxon>
        <taxon>Aphelininae</taxon>
        <taxon>Eretmocerus</taxon>
    </lineage>
</organism>
<name>A0ACC2PPT7_9HYME</name>
<gene>
    <name evidence="1" type="ORF">QAD02_021208</name>
</gene>
<accession>A0ACC2PPT7</accession>
<sequence>MSGRYRGSNNSEDVGGDLSCSLVSAILCVSPARTAPVDDDRPVKDRNASSDLEQHNKTVEDQKAVRTWVVLLVELAPKDDDRPVKDKSADLDLVQYNRTVGD</sequence>
<dbReference type="Proteomes" id="UP001239111">
    <property type="component" value="Chromosome 1"/>
</dbReference>
<evidence type="ECO:0000313" key="1">
    <source>
        <dbReference type="EMBL" id="KAJ8685415.1"/>
    </source>
</evidence>
<protein>
    <submittedName>
        <fullName evidence="1">Uncharacterized protein</fullName>
    </submittedName>
</protein>
<keyword evidence="2" id="KW-1185">Reference proteome</keyword>
<dbReference type="EMBL" id="CM056741">
    <property type="protein sequence ID" value="KAJ8685415.1"/>
    <property type="molecule type" value="Genomic_DNA"/>
</dbReference>
<proteinExistence type="predicted"/>
<evidence type="ECO:0000313" key="2">
    <source>
        <dbReference type="Proteomes" id="UP001239111"/>
    </source>
</evidence>